<protein>
    <recommendedName>
        <fullName evidence="3">Importin N-terminal domain-containing protein</fullName>
    </recommendedName>
</protein>
<dbReference type="InterPro" id="IPR011989">
    <property type="entry name" value="ARM-like"/>
</dbReference>
<gene>
    <name evidence="1" type="ORF">TVAG_419610</name>
</gene>
<sequence>MDFESLIKEITNGGPNFKESESILIEISSSEPGTFISNLLAIITQTQDKTLQLSATNMLTIPVKRNNDQVFNRLDPKVIPIQNRMEMKNVLIQLLSYPTDIARVASEVLVFYFENQLELNNQIIQELISLLTPENAANITIHLLKTILNLAMTGFLVPATTYECLNQIFSFATSVETSDEFKKVFISIFLQLISRMLPPTEINDFLFEILQWVWSFTPQAPKEGFEFVKYFMTTKYQLVTQIPDFQQQVFTAIMSENKDMSIGAINLLSQRFYTPIDDKIEAVNFLVDNNQSEIIQSLIEIISNDESPDIVKPESLTAAARISLASMTLNSSDEIRELLISTSCELIESQQIGQRDAAIIIFTNLLNERDEKVASIKPYTTQFVLAAISDQTPRIMILGFYLLQSLSMGSNFQVDDQMISYVVNAVNADIEDLSNEVIECLFVILSKCSEEAKNAAIEAVFHHILEMSDENDKAEYLRYLDAMVPKLSKEVASLSLPTALELAYNSLQAPTIPIFAFPAIGFCSSLFSKSENLAADNYESFLQMGMVLVENEMLTDGALVFTSLLKSINDQNIVDFSVNLIKEKLTSVSNSEELSSMLKLCVAATKYIDDLEFLESILMTSISFANSSDTDENVKSEVLNLILTIFTEKSKDLIFGHIPQVFECVFIVWKYPISIHPTLNAMARECIPFCNEQSPVVQKLVLGVLFQMDNRIMKQEETGSFIVDVCEAVHRCSEDPLADLACLSGKVEYLKKYIQPEIVEKICSMLPPPPQ</sequence>
<dbReference type="RefSeq" id="XP_001319642.1">
    <property type="nucleotide sequence ID" value="XM_001319607.1"/>
</dbReference>
<dbReference type="VEuPathDB" id="TrichDB:TVAGG3_0913850"/>
<dbReference type="KEGG" id="tva:4765306"/>
<evidence type="ECO:0000313" key="2">
    <source>
        <dbReference type="Proteomes" id="UP000001542"/>
    </source>
</evidence>
<dbReference type="Proteomes" id="UP000001542">
    <property type="component" value="Unassembled WGS sequence"/>
</dbReference>
<name>A2EIT5_TRIV3</name>
<keyword evidence="2" id="KW-1185">Reference proteome</keyword>
<reference evidence="1" key="2">
    <citation type="journal article" date="2007" name="Science">
        <title>Draft genome sequence of the sexually transmitted pathogen Trichomonas vaginalis.</title>
        <authorList>
            <person name="Carlton J.M."/>
            <person name="Hirt R.P."/>
            <person name="Silva J.C."/>
            <person name="Delcher A.L."/>
            <person name="Schatz M."/>
            <person name="Zhao Q."/>
            <person name="Wortman J.R."/>
            <person name="Bidwell S.L."/>
            <person name="Alsmark U.C.M."/>
            <person name="Besteiro S."/>
            <person name="Sicheritz-Ponten T."/>
            <person name="Noel C.J."/>
            <person name="Dacks J.B."/>
            <person name="Foster P.G."/>
            <person name="Simillion C."/>
            <person name="Van de Peer Y."/>
            <person name="Miranda-Saavedra D."/>
            <person name="Barton G.J."/>
            <person name="Westrop G.D."/>
            <person name="Mueller S."/>
            <person name="Dessi D."/>
            <person name="Fiori P.L."/>
            <person name="Ren Q."/>
            <person name="Paulsen I."/>
            <person name="Zhang H."/>
            <person name="Bastida-Corcuera F.D."/>
            <person name="Simoes-Barbosa A."/>
            <person name="Brown M.T."/>
            <person name="Hayes R.D."/>
            <person name="Mukherjee M."/>
            <person name="Okumura C.Y."/>
            <person name="Schneider R."/>
            <person name="Smith A.J."/>
            <person name="Vanacova S."/>
            <person name="Villalvazo M."/>
            <person name="Haas B.J."/>
            <person name="Pertea M."/>
            <person name="Feldblyum T.V."/>
            <person name="Utterback T.R."/>
            <person name="Shu C.L."/>
            <person name="Osoegawa K."/>
            <person name="de Jong P.J."/>
            <person name="Hrdy I."/>
            <person name="Horvathova L."/>
            <person name="Zubacova Z."/>
            <person name="Dolezal P."/>
            <person name="Malik S.B."/>
            <person name="Logsdon J.M. Jr."/>
            <person name="Henze K."/>
            <person name="Gupta A."/>
            <person name="Wang C.C."/>
            <person name="Dunne R.L."/>
            <person name="Upcroft J.A."/>
            <person name="Upcroft P."/>
            <person name="White O."/>
            <person name="Salzberg S.L."/>
            <person name="Tang P."/>
            <person name="Chiu C.-H."/>
            <person name="Lee Y.-S."/>
            <person name="Embley T.M."/>
            <person name="Coombs G.H."/>
            <person name="Mottram J.C."/>
            <person name="Tachezy J."/>
            <person name="Fraser-Liggett C.M."/>
            <person name="Johnson P.J."/>
        </authorList>
    </citation>
    <scope>NUCLEOTIDE SEQUENCE [LARGE SCALE GENOMIC DNA]</scope>
    <source>
        <strain evidence="1">G3</strain>
    </source>
</reference>
<accession>A2EIT5</accession>
<evidence type="ECO:0000313" key="1">
    <source>
        <dbReference type="EMBL" id="EAY07419.1"/>
    </source>
</evidence>
<dbReference type="AlphaFoldDB" id="A2EIT5"/>
<dbReference type="VEuPathDB" id="TrichDB:TVAG_419610"/>
<proteinExistence type="predicted"/>
<organism evidence="1 2">
    <name type="scientific">Trichomonas vaginalis (strain ATCC PRA-98 / G3)</name>
    <dbReference type="NCBI Taxonomy" id="412133"/>
    <lineage>
        <taxon>Eukaryota</taxon>
        <taxon>Metamonada</taxon>
        <taxon>Parabasalia</taxon>
        <taxon>Trichomonadida</taxon>
        <taxon>Trichomonadidae</taxon>
        <taxon>Trichomonas</taxon>
    </lineage>
</organism>
<dbReference type="Gene3D" id="1.25.10.10">
    <property type="entry name" value="Leucine-rich Repeat Variant"/>
    <property type="match status" value="1"/>
</dbReference>
<dbReference type="SUPFAM" id="SSF48371">
    <property type="entry name" value="ARM repeat"/>
    <property type="match status" value="1"/>
</dbReference>
<dbReference type="InParanoid" id="A2EIT5"/>
<dbReference type="EMBL" id="DS113400">
    <property type="protein sequence ID" value="EAY07419.1"/>
    <property type="molecule type" value="Genomic_DNA"/>
</dbReference>
<reference evidence="1" key="1">
    <citation type="submission" date="2006-10" db="EMBL/GenBank/DDBJ databases">
        <authorList>
            <person name="Amadeo P."/>
            <person name="Zhao Q."/>
            <person name="Wortman J."/>
            <person name="Fraser-Liggett C."/>
            <person name="Carlton J."/>
        </authorList>
    </citation>
    <scope>NUCLEOTIDE SEQUENCE</scope>
    <source>
        <strain evidence="1">G3</strain>
    </source>
</reference>
<dbReference type="InterPro" id="IPR016024">
    <property type="entry name" value="ARM-type_fold"/>
</dbReference>
<evidence type="ECO:0008006" key="3">
    <source>
        <dbReference type="Google" id="ProtNLM"/>
    </source>
</evidence>